<dbReference type="Pfam" id="PF00194">
    <property type="entry name" value="Carb_anhydrase"/>
    <property type="match status" value="1"/>
</dbReference>
<dbReference type="EC" id="4.2.1.1" evidence="2"/>
<keyword evidence="10" id="KW-1185">Reference proteome</keyword>
<dbReference type="Proteomes" id="UP000440578">
    <property type="component" value="Unassembled WGS sequence"/>
</dbReference>
<dbReference type="EMBL" id="VIIS01000190">
    <property type="protein sequence ID" value="KAF0312135.1"/>
    <property type="molecule type" value="Genomic_DNA"/>
</dbReference>
<evidence type="ECO:0000256" key="7">
    <source>
        <dbReference type="SAM" id="SignalP"/>
    </source>
</evidence>
<dbReference type="CDD" id="cd00326">
    <property type="entry name" value="alpha_CA"/>
    <property type="match status" value="1"/>
</dbReference>
<comment type="caution">
    <text evidence="9">The sequence shown here is derived from an EMBL/GenBank/DDBJ whole genome shotgun (WGS) entry which is preliminary data.</text>
</comment>
<dbReference type="PROSITE" id="PS51144">
    <property type="entry name" value="ALPHA_CA_2"/>
    <property type="match status" value="1"/>
</dbReference>
<dbReference type="InterPro" id="IPR001148">
    <property type="entry name" value="CA_dom"/>
</dbReference>
<feature type="chain" id="PRO_5025449629" description="carbonic anhydrase" evidence="7">
    <location>
        <begin position="18"/>
        <end position="289"/>
    </location>
</feature>
<dbReference type="GO" id="GO:0004089">
    <property type="term" value="F:carbonate dehydratase activity"/>
    <property type="evidence" value="ECO:0007669"/>
    <property type="project" value="UniProtKB-EC"/>
</dbReference>
<proteinExistence type="inferred from homology"/>
<dbReference type="PANTHER" id="PTHR18952:SF265">
    <property type="entry name" value="CARBONIC ANHYDRASE"/>
    <property type="match status" value="1"/>
</dbReference>
<dbReference type="Gene3D" id="3.10.200.10">
    <property type="entry name" value="Alpha carbonic anhydrase"/>
    <property type="match status" value="1"/>
</dbReference>
<keyword evidence="3" id="KW-0479">Metal-binding</keyword>
<dbReference type="AlphaFoldDB" id="A0A6A4WYW4"/>
<comment type="similarity">
    <text evidence="1">Belongs to the alpha-carbonic anhydrase family.</text>
</comment>
<evidence type="ECO:0000259" key="8">
    <source>
        <dbReference type="PROSITE" id="PS51144"/>
    </source>
</evidence>
<sequence length="289" mass="32917">MVLPWWTLLLYLRNARSVPPTAYNYTAPETWQETFPMCGGPMQSPIALTPNRLKIIKAPALQFADHLENGMIEAENTGREIKLKLLPPNPDESLLNLFSFDGETLGIYEFAQMHFHWGDVRLNHGSEHAIGDKFTDAEAHFVFYNSRYDSFKEAARRFDGLLVIGVLLKGTEDESKGLFPTLGIEKQMKAVSSPGKKLRARADLRPFQDVLRRAVKTYLSYHGSLTTPPCNPVVTWMVASKPMFVSYKFLETLTTNVYEDDDGMDLLVNNCRPLQPRHKRVVTQFISFE</sequence>
<evidence type="ECO:0000256" key="3">
    <source>
        <dbReference type="ARBA" id="ARBA00022723"/>
    </source>
</evidence>
<dbReference type="InterPro" id="IPR023561">
    <property type="entry name" value="Carbonic_anhydrase_a-class"/>
</dbReference>
<keyword evidence="5" id="KW-0456">Lyase</keyword>
<evidence type="ECO:0000256" key="2">
    <source>
        <dbReference type="ARBA" id="ARBA00012925"/>
    </source>
</evidence>
<comment type="catalytic activity">
    <reaction evidence="6">
        <text>hydrogencarbonate + H(+) = CO2 + H2O</text>
        <dbReference type="Rhea" id="RHEA:10748"/>
        <dbReference type="ChEBI" id="CHEBI:15377"/>
        <dbReference type="ChEBI" id="CHEBI:15378"/>
        <dbReference type="ChEBI" id="CHEBI:16526"/>
        <dbReference type="ChEBI" id="CHEBI:17544"/>
        <dbReference type="EC" id="4.2.1.1"/>
    </reaction>
</comment>
<dbReference type="SUPFAM" id="SSF51069">
    <property type="entry name" value="Carbonic anhydrase"/>
    <property type="match status" value="1"/>
</dbReference>
<dbReference type="OrthoDB" id="429145at2759"/>
<evidence type="ECO:0000313" key="9">
    <source>
        <dbReference type="EMBL" id="KAF0312135.1"/>
    </source>
</evidence>
<feature type="domain" description="Alpha-carbonic anhydrase" evidence="8">
    <location>
        <begin position="21"/>
        <end position="286"/>
    </location>
</feature>
<protein>
    <recommendedName>
        <fullName evidence="2">carbonic anhydrase</fullName>
        <ecNumber evidence="2">4.2.1.1</ecNumber>
    </recommendedName>
</protein>
<dbReference type="PANTHER" id="PTHR18952">
    <property type="entry name" value="CARBONIC ANHYDRASE"/>
    <property type="match status" value="1"/>
</dbReference>
<name>A0A6A4WYW4_AMPAM</name>
<dbReference type="GO" id="GO:0008270">
    <property type="term" value="F:zinc ion binding"/>
    <property type="evidence" value="ECO:0007669"/>
    <property type="project" value="InterPro"/>
</dbReference>
<accession>A0A6A4WYW4</accession>
<evidence type="ECO:0000256" key="5">
    <source>
        <dbReference type="ARBA" id="ARBA00023239"/>
    </source>
</evidence>
<dbReference type="InterPro" id="IPR036398">
    <property type="entry name" value="CA_dom_sf"/>
</dbReference>
<organism evidence="9 10">
    <name type="scientific">Amphibalanus amphitrite</name>
    <name type="common">Striped barnacle</name>
    <name type="synonym">Balanus amphitrite</name>
    <dbReference type="NCBI Taxonomy" id="1232801"/>
    <lineage>
        <taxon>Eukaryota</taxon>
        <taxon>Metazoa</taxon>
        <taxon>Ecdysozoa</taxon>
        <taxon>Arthropoda</taxon>
        <taxon>Crustacea</taxon>
        <taxon>Multicrustacea</taxon>
        <taxon>Cirripedia</taxon>
        <taxon>Thoracica</taxon>
        <taxon>Thoracicalcarea</taxon>
        <taxon>Balanomorpha</taxon>
        <taxon>Balanoidea</taxon>
        <taxon>Balanidae</taxon>
        <taxon>Amphibalaninae</taxon>
        <taxon>Amphibalanus</taxon>
    </lineage>
</organism>
<evidence type="ECO:0000256" key="1">
    <source>
        <dbReference type="ARBA" id="ARBA00010718"/>
    </source>
</evidence>
<gene>
    <name evidence="9" type="primary">ca2_1</name>
    <name evidence="9" type="ORF">FJT64_017126</name>
</gene>
<keyword evidence="4" id="KW-0862">Zinc</keyword>
<dbReference type="SMART" id="SM01057">
    <property type="entry name" value="Carb_anhydrase"/>
    <property type="match status" value="1"/>
</dbReference>
<evidence type="ECO:0000313" key="10">
    <source>
        <dbReference type="Proteomes" id="UP000440578"/>
    </source>
</evidence>
<feature type="signal peptide" evidence="7">
    <location>
        <begin position="1"/>
        <end position="17"/>
    </location>
</feature>
<reference evidence="9 10" key="1">
    <citation type="submission" date="2019-07" db="EMBL/GenBank/DDBJ databases">
        <title>Draft genome assembly of a fouling barnacle, Amphibalanus amphitrite (Darwin, 1854): The first reference genome for Thecostraca.</title>
        <authorList>
            <person name="Kim W."/>
        </authorList>
    </citation>
    <scope>NUCLEOTIDE SEQUENCE [LARGE SCALE GENOMIC DNA]</scope>
    <source>
        <strain evidence="9">SNU_AA5</strain>
        <tissue evidence="9">Soma without cirri and trophi</tissue>
    </source>
</reference>
<keyword evidence="7" id="KW-0732">Signal</keyword>
<evidence type="ECO:0000256" key="6">
    <source>
        <dbReference type="ARBA" id="ARBA00048348"/>
    </source>
</evidence>
<evidence type="ECO:0000256" key="4">
    <source>
        <dbReference type="ARBA" id="ARBA00022833"/>
    </source>
</evidence>